<dbReference type="Pfam" id="PF12796">
    <property type="entry name" value="Ank_2"/>
    <property type="match status" value="2"/>
</dbReference>
<reference evidence="5" key="1">
    <citation type="submission" date="2025-08" db="UniProtKB">
        <authorList>
            <consortium name="RefSeq"/>
        </authorList>
    </citation>
    <scope>IDENTIFICATION</scope>
    <source>
        <tissue evidence="5">Whole organism</tissue>
    </source>
</reference>
<gene>
    <name evidence="5" type="primary">LOC113215570</name>
</gene>
<name>A0A9C6XV77_FRAOC</name>
<evidence type="ECO:0000256" key="3">
    <source>
        <dbReference type="PROSITE-ProRule" id="PRU00023"/>
    </source>
</evidence>
<organism evidence="4 5">
    <name type="scientific">Frankliniella occidentalis</name>
    <name type="common">Western flower thrips</name>
    <name type="synonym">Euthrips occidentalis</name>
    <dbReference type="NCBI Taxonomy" id="133901"/>
    <lineage>
        <taxon>Eukaryota</taxon>
        <taxon>Metazoa</taxon>
        <taxon>Ecdysozoa</taxon>
        <taxon>Arthropoda</taxon>
        <taxon>Hexapoda</taxon>
        <taxon>Insecta</taxon>
        <taxon>Pterygota</taxon>
        <taxon>Neoptera</taxon>
        <taxon>Paraneoptera</taxon>
        <taxon>Thysanoptera</taxon>
        <taxon>Terebrantia</taxon>
        <taxon>Thripoidea</taxon>
        <taxon>Thripidae</taxon>
        <taxon>Frankliniella</taxon>
    </lineage>
</organism>
<accession>A0A9C6XV77</accession>
<evidence type="ECO:0000256" key="1">
    <source>
        <dbReference type="ARBA" id="ARBA00022737"/>
    </source>
</evidence>
<dbReference type="GeneID" id="113215570"/>
<protein>
    <submittedName>
        <fullName evidence="5">Uncharacterized protein LOC113215570</fullName>
    </submittedName>
</protein>
<dbReference type="PANTHER" id="PTHR24198">
    <property type="entry name" value="ANKYRIN REPEAT AND PROTEIN KINASE DOMAIN-CONTAINING PROTEIN"/>
    <property type="match status" value="1"/>
</dbReference>
<feature type="repeat" description="ANK" evidence="3">
    <location>
        <begin position="766"/>
        <end position="791"/>
    </location>
</feature>
<keyword evidence="1" id="KW-0677">Repeat</keyword>
<dbReference type="SUPFAM" id="SSF48403">
    <property type="entry name" value="Ankyrin repeat"/>
    <property type="match status" value="2"/>
</dbReference>
<sequence length="1332" mass="147574">MAVQEDAARAWWRSHRAARVRNLVNVTDKLRSGRGQPSAEALSDALLEAMRDGNKGQLEYIIGRVVDGRLREDSLAAAWRRARVQRLPLSEDMQQCAVDSMVALRYGSTTEWLSGALLEALQDNSVEGVEAVLRTVTNARLQKDSLEAAWRQAQDQGVFVSNKMKKLLKNLLNGYSELLSREQTLGWDALWGLVDRLLDEYLPRLLELLGRDGEEEDEVVELATLSALAIRELKGHFYRSYGEVPWEEVEYLLAMFVEARTVYTTLTFLVTQADKMRVHLEFFMEKVRVMKTTYKIRPDREAAVKEMKRAHGERAAVTAKAAVDQRLKTILEDFTLLRDWYSLDEVVKALEAAIEALRLPSQIWEEWGWLALRRGLFVAGEKMKNSWTSPNLSSRYVKLLELTAPEGILKLLCSWIRDVQEHSAAGTNAEALTMSDLDSEQRRKWLEEELGRVLHTVSAMLTEAETELLRKGMNLDNVPQTDRVANSLRNKSVTSDATLIYEEVIKILKAANQGKRDEKLHKLISELGDLQPRENVIIAIQCNYNKSPHLSPLTALTAKVYSAVLLHCPQDVPRIRQLLDWKSVEGLSNFQAKLNESSCIGGGSGEASRHAIERALSALEAIERDSNHVRPVRHYAVEGGLQALASRWYKDDQAPPLLVAHEPALFGRQLRNHLNHKDLAMTVFFPTVEECRSLWGLLLSSRSLVADRRGVAHRVQEPAAAAAVNAEVLRLARLKDEMFRGARRGGLAEVQRAAGLGVDLSSRDCRGRTLLHAAAEAGQARLVDWLLKTEALDPLAQDREGRSALHCAATAEVSQLLLDEGRVTPSIYGFSPLHTAALAGRADVILALIPDYDLNDKNSNLTPLHLAARGGHEAAVHVLLQAGARYESVGDQATPLTAAAQVGSTPVVSLLRDLPVLQQPSDEDFWLAAGLAGLLRHADVFSTLTAELKRRGAQLDCEAAQLCVSRVAVGGSTEVAKHLLEYWPDAVRLEFDTYYQRTALTLAAEHRYAALVRSLLRVGADPLQRDKDSGTALHAAAAGGSVEVIDALWDQTQAEQDAGRRAALLRLWEGREEKAPPLCHAAGGGHLEAVQRLVELGADKDVTPPDKPDETPLCSAAAAGRAEVVRWLQRRSAREGAALHMAAGMGHLAVVKLLVPASQLPKQQQRERLDRLQLVDSGGNAPLVSAVASGSLGVVKYLLVRELQLLEAHYSRTVKDRRCVTPRKVTVYSLYREGLSALQWSVCSDAPSSVFRELLRYMEDPRLMELGGTEVLAVRDMVRAALDLVEPVSLEWTSRYGRGNHVEEMKKVLNESLRRLQDSAAAQRLCTAGQPE</sequence>
<dbReference type="OrthoDB" id="4764062at2759"/>
<dbReference type="Gene3D" id="1.25.40.20">
    <property type="entry name" value="Ankyrin repeat-containing domain"/>
    <property type="match status" value="4"/>
</dbReference>
<dbReference type="PANTHER" id="PTHR24198:SF165">
    <property type="entry name" value="ANKYRIN REPEAT-CONTAINING PROTEIN-RELATED"/>
    <property type="match status" value="1"/>
</dbReference>
<dbReference type="Proteomes" id="UP000504606">
    <property type="component" value="Unplaced"/>
</dbReference>
<evidence type="ECO:0000313" key="5">
    <source>
        <dbReference type="RefSeq" id="XP_052132120.1"/>
    </source>
</evidence>
<dbReference type="InterPro" id="IPR002110">
    <property type="entry name" value="Ankyrin_rpt"/>
</dbReference>
<feature type="repeat" description="ANK" evidence="3">
    <location>
        <begin position="995"/>
        <end position="1027"/>
    </location>
</feature>
<keyword evidence="2 3" id="KW-0040">ANK repeat</keyword>
<evidence type="ECO:0000256" key="2">
    <source>
        <dbReference type="ARBA" id="ARBA00023043"/>
    </source>
</evidence>
<dbReference type="PROSITE" id="PS50297">
    <property type="entry name" value="ANK_REP_REGION"/>
    <property type="match status" value="2"/>
</dbReference>
<feature type="repeat" description="ANK" evidence="3">
    <location>
        <begin position="859"/>
        <end position="891"/>
    </location>
</feature>
<dbReference type="Pfam" id="PF00023">
    <property type="entry name" value="Ank"/>
    <property type="match status" value="2"/>
</dbReference>
<dbReference type="InterPro" id="IPR036770">
    <property type="entry name" value="Ankyrin_rpt-contain_sf"/>
</dbReference>
<evidence type="ECO:0000313" key="4">
    <source>
        <dbReference type="Proteomes" id="UP000504606"/>
    </source>
</evidence>
<dbReference type="SMART" id="SM00248">
    <property type="entry name" value="ANK"/>
    <property type="match status" value="11"/>
</dbReference>
<dbReference type="PROSITE" id="PS50088">
    <property type="entry name" value="ANK_REPEAT"/>
    <property type="match status" value="3"/>
</dbReference>
<dbReference type="KEGG" id="foc:113215570"/>
<keyword evidence="4" id="KW-1185">Reference proteome</keyword>
<dbReference type="RefSeq" id="XP_052132120.1">
    <property type="nucleotide sequence ID" value="XM_052276160.1"/>
</dbReference>
<proteinExistence type="predicted"/>